<protein>
    <submittedName>
        <fullName evidence="1">Uncharacterized protein</fullName>
    </submittedName>
</protein>
<dbReference type="HOGENOM" id="CLU_3271415_0_0_11"/>
<organism evidence="1 2">
    <name type="scientific">Kitasatospora cheerisanensis KCTC 2395</name>
    <dbReference type="NCBI Taxonomy" id="1348663"/>
    <lineage>
        <taxon>Bacteria</taxon>
        <taxon>Bacillati</taxon>
        <taxon>Actinomycetota</taxon>
        <taxon>Actinomycetes</taxon>
        <taxon>Kitasatosporales</taxon>
        <taxon>Streptomycetaceae</taxon>
        <taxon>Kitasatospora</taxon>
    </lineage>
</organism>
<gene>
    <name evidence="1" type="ORF">KCH_00240</name>
</gene>
<proteinExistence type="predicted"/>
<sequence>MDGLHLSFLVEQWKALLDQRGKAGGSVRGEAVNVVEHAIPP</sequence>
<dbReference type="PATRIC" id="fig|1348663.4.peg.14"/>
<dbReference type="EMBL" id="JNBY01000003">
    <property type="protein sequence ID" value="KDN88174.1"/>
    <property type="molecule type" value="Genomic_DNA"/>
</dbReference>
<dbReference type="Proteomes" id="UP000027178">
    <property type="component" value="Unassembled WGS sequence"/>
</dbReference>
<reference evidence="1 2" key="1">
    <citation type="submission" date="2014-05" db="EMBL/GenBank/DDBJ databases">
        <title>Draft Genome Sequence of Kitasatospora cheerisanensis KCTC 2395.</title>
        <authorList>
            <person name="Nam D.H."/>
        </authorList>
    </citation>
    <scope>NUCLEOTIDE SEQUENCE [LARGE SCALE GENOMIC DNA]</scope>
    <source>
        <strain evidence="1 2">KCTC 2395</strain>
    </source>
</reference>
<accession>A0A066Z7I7</accession>
<keyword evidence="2" id="KW-1185">Reference proteome</keyword>
<name>A0A066Z7I7_9ACTN</name>
<comment type="caution">
    <text evidence="1">The sequence shown here is derived from an EMBL/GenBank/DDBJ whole genome shotgun (WGS) entry which is preliminary data.</text>
</comment>
<dbReference type="AlphaFoldDB" id="A0A066Z7I7"/>
<evidence type="ECO:0000313" key="1">
    <source>
        <dbReference type="EMBL" id="KDN88174.1"/>
    </source>
</evidence>
<evidence type="ECO:0000313" key="2">
    <source>
        <dbReference type="Proteomes" id="UP000027178"/>
    </source>
</evidence>